<dbReference type="PROSITE" id="PS00445">
    <property type="entry name" value="FGGY_KINASES_2"/>
    <property type="match status" value="1"/>
</dbReference>
<keyword evidence="3 7" id="KW-0418">Kinase</keyword>
<dbReference type="InterPro" id="IPR005929">
    <property type="entry name" value="Ribulokinase"/>
</dbReference>
<reference evidence="10 11" key="1">
    <citation type="submission" date="2019-09" db="EMBL/GenBank/DDBJ databases">
        <title>Phylogeny of genus Pseudoclavibacter and closely related genus.</title>
        <authorList>
            <person name="Li Y."/>
        </authorList>
    </citation>
    <scope>NUCLEOTIDE SEQUENCE [LARGE SCALE GENOMIC DNA]</scope>
    <source>
        <strain evidence="10 11">THG-MD12</strain>
    </source>
</reference>
<evidence type="ECO:0000313" key="10">
    <source>
        <dbReference type="EMBL" id="KAB1636804.1"/>
    </source>
</evidence>
<dbReference type="GO" id="GO:0008741">
    <property type="term" value="F:ribulokinase activity"/>
    <property type="evidence" value="ECO:0007669"/>
    <property type="project" value="InterPro"/>
</dbReference>
<dbReference type="InterPro" id="IPR018485">
    <property type="entry name" value="FGGY_C"/>
</dbReference>
<keyword evidence="1 7" id="KW-0808">Transferase</keyword>
<dbReference type="PANTHER" id="PTHR43435">
    <property type="entry name" value="RIBULOKINASE"/>
    <property type="match status" value="1"/>
</dbReference>
<dbReference type="EMBL" id="WBJX01000005">
    <property type="protein sequence ID" value="KAB1636804.1"/>
    <property type="molecule type" value="Genomic_DNA"/>
</dbReference>
<dbReference type="InterPro" id="IPR018483">
    <property type="entry name" value="Carb_kinase_FGGY_CS"/>
</dbReference>
<dbReference type="PIRSF" id="PIRSF000538">
    <property type="entry name" value="GlpK"/>
    <property type="match status" value="1"/>
</dbReference>
<evidence type="ECO:0000259" key="8">
    <source>
        <dbReference type="Pfam" id="PF00370"/>
    </source>
</evidence>
<feature type="domain" description="Carbohydrate kinase FGGY C-terminal" evidence="9">
    <location>
        <begin position="256"/>
        <end position="442"/>
    </location>
</feature>
<dbReference type="PANTHER" id="PTHR43435:SF4">
    <property type="entry name" value="FGGY CARBOHYDRATE KINASE DOMAIN-CONTAINING PROTEIN"/>
    <property type="match status" value="1"/>
</dbReference>
<evidence type="ECO:0000259" key="9">
    <source>
        <dbReference type="Pfam" id="PF02782"/>
    </source>
</evidence>
<name>A0A7J5AZ26_9MICO</name>
<dbReference type="GO" id="GO:0005524">
    <property type="term" value="F:ATP binding"/>
    <property type="evidence" value="ECO:0007669"/>
    <property type="project" value="UniProtKB-KW"/>
</dbReference>
<evidence type="ECO:0000256" key="3">
    <source>
        <dbReference type="ARBA" id="ARBA00022777"/>
    </source>
</evidence>
<evidence type="ECO:0000313" key="11">
    <source>
        <dbReference type="Proteomes" id="UP000490386"/>
    </source>
</evidence>
<evidence type="ECO:0000256" key="6">
    <source>
        <dbReference type="ARBA" id="ARBA00023277"/>
    </source>
</evidence>
<dbReference type="CDD" id="cd07781">
    <property type="entry name" value="ASKHA_NBD_FGGY_L-RBK"/>
    <property type="match status" value="1"/>
</dbReference>
<dbReference type="Pfam" id="PF02782">
    <property type="entry name" value="FGGY_C"/>
    <property type="match status" value="1"/>
</dbReference>
<evidence type="ECO:0000256" key="1">
    <source>
        <dbReference type="ARBA" id="ARBA00022679"/>
    </source>
</evidence>
<dbReference type="Gene3D" id="3.30.420.40">
    <property type="match status" value="2"/>
</dbReference>
<dbReference type="OrthoDB" id="9782710at2"/>
<evidence type="ECO:0000256" key="4">
    <source>
        <dbReference type="ARBA" id="ARBA00022840"/>
    </source>
</evidence>
<dbReference type="InterPro" id="IPR000577">
    <property type="entry name" value="Carb_kinase_FGGY"/>
</dbReference>
<evidence type="ECO:0000256" key="7">
    <source>
        <dbReference type="RuleBase" id="RU003733"/>
    </source>
</evidence>
<keyword evidence="6" id="KW-0119">Carbohydrate metabolism</keyword>
<dbReference type="GO" id="GO:0005737">
    <property type="term" value="C:cytoplasm"/>
    <property type="evidence" value="ECO:0007669"/>
    <property type="project" value="TreeGrafter"/>
</dbReference>
<comment type="caution">
    <text evidence="10">The sequence shown here is derived from an EMBL/GenBank/DDBJ whole genome shotgun (WGS) entry which is preliminary data.</text>
</comment>
<sequence>MAFYLAIDIGTEGARAGVFDEAGTRVSTASAPYQTAYPHPGWAEQNPRDWWSATVRAAREALETASVRSVRAVGVATTSSSVVILDDTGTPIRPALLWMDSRAGAESERTAEIDHPSLRFAGGSDSSEWLVPKAMWLARNEPETYAAATHIGESVDYMTLRLTGRWVGSRLNATCKWNYDHREDALPSDLYAQLGIPDLAEKLPRDIAAVGDVVGELSRAAAAELGLEPGAIVFAGGIDAHLALVALRGVSSNPVAIVAGTSNAFIAELDEPVFSPTIWGPYPGALTQDRWLIEGGQVSAGSALSWLSERILGVPRDRLGQLVASATEVQAAEHGILVLDHFMGNRTPHRDPSLRGAVLGLSLGATPAQLYRATVEAVSFGTRQVLESFEAVGVDSDDVFLTGGIRHNPLWLQTTADALGRPVNLVSGENLTTLALGILGVAADTGEGRAEVARRFAPDHIIVEPNPAATQPLADAYERYERSTQLLTGMSHELARSTQTTARVGAA</sequence>
<dbReference type="GO" id="GO:0019569">
    <property type="term" value="P:L-arabinose catabolic process to D-xylulose 5-phosphate"/>
    <property type="evidence" value="ECO:0007669"/>
    <property type="project" value="InterPro"/>
</dbReference>
<dbReference type="Proteomes" id="UP000490386">
    <property type="component" value="Unassembled WGS sequence"/>
</dbReference>
<dbReference type="AlphaFoldDB" id="A0A7J5AZ26"/>
<dbReference type="InterPro" id="IPR018484">
    <property type="entry name" value="FGGY_N"/>
</dbReference>
<dbReference type="SUPFAM" id="SSF53067">
    <property type="entry name" value="Actin-like ATPase domain"/>
    <property type="match status" value="2"/>
</dbReference>
<keyword evidence="5" id="KW-0054">Arabinose catabolism</keyword>
<keyword evidence="4" id="KW-0067">ATP-binding</keyword>
<organism evidence="10 11">
    <name type="scientific">Pseudoclavibacter terrae</name>
    <dbReference type="NCBI Taxonomy" id="1530195"/>
    <lineage>
        <taxon>Bacteria</taxon>
        <taxon>Bacillati</taxon>
        <taxon>Actinomycetota</taxon>
        <taxon>Actinomycetes</taxon>
        <taxon>Micrococcales</taxon>
        <taxon>Microbacteriaceae</taxon>
        <taxon>Pseudoclavibacter</taxon>
    </lineage>
</organism>
<dbReference type="InterPro" id="IPR043129">
    <property type="entry name" value="ATPase_NBD"/>
</dbReference>
<evidence type="ECO:0000256" key="2">
    <source>
        <dbReference type="ARBA" id="ARBA00022741"/>
    </source>
</evidence>
<accession>A0A7J5AZ26</accession>
<proteinExistence type="inferred from homology"/>
<protein>
    <submittedName>
        <fullName evidence="10">Sugar kinase</fullName>
    </submittedName>
</protein>
<keyword evidence="11" id="KW-1185">Reference proteome</keyword>
<keyword evidence="2" id="KW-0547">Nucleotide-binding</keyword>
<dbReference type="Pfam" id="PF00370">
    <property type="entry name" value="FGGY_N"/>
    <property type="match status" value="1"/>
</dbReference>
<feature type="domain" description="Carbohydrate kinase FGGY N-terminal" evidence="8">
    <location>
        <begin position="4"/>
        <end position="245"/>
    </location>
</feature>
<dbReference type="GO" id="GO:0019150">
    <property type="term" value="F:D-ribulokinase activity"/>
    <property type="evidence" value="ECO:0007669"/>
    <property type="project" value="TreeGrafter"/>
</dbReference>
<gene>
    <name evidence="10" type="ORF">F8O03_14650</name>
</gene>
<comment type="similarity">
    <text evidence="7">Belongs to the FGGY kinase family.</text>
</comment>
<dbReference type="RefSeq" id="WP_151424523.1">
    <property type="nucleotide sequence ID" value="NZ_WBJX01000005.1"/>
</dbReference>
<evidence type="ECO:0000256" key="5">
    <source>
        <dbReference type="ARBA" id="ARBA00022935"/>
    </source>
</evidence>